<comment type="caution">
    <text evidence="1">The sequence shown here is derived from an EMBL/GenBank/DDBJ whole genome shotgun (WGS) entry which is preliminary data.</text>
</comment>
<dbReference type="AlphaFoldDB" id="A0A5C4JCA7"/>
<keyword evidence="2" id="KW-1185">Reference proteome</keyword>
<accession>A0A5C4JCA7</accession>
<reference evidence="1 2" key="1">
    <citation type="submission" date="2019-05" db="EMBL/GenBank/DDBJ databases">
        <title>Draft genome sequence of Actinomadura sp. 14C53.</title>
        <authorList>
            <person name="Saricaoglu S."/>
            <person name="Isik K."/>
        </authorList>
    </citation>
    <scope>NUCLEOTIDE SEQUENCE [LARGE SCALE GENOMIC DNA]</scope>
    <source>
        <strain evidence="1 2">14C53</strain>
    </source>
</reference>
<gene>
    <name evidence="1" type="ORF">ETD83_14720</name>
</gene>
<dbReference type="RefSeq" id="WP_138645683.1">
    <property type="nucleotide sequence ID" value="NZ_VCKW01000063.1"/>
</dbReference>
<evidence type="ECO:0000313" key="1">
    <source>
        <dbReference type="EMBL" id="TMR01250.1"/>
    </source>
</evidence>
<sequence>MSVLAVPLKASAGPPPEWEIFRPTGKQEQASLTRVAAPGRNDAWAMGSTAFHWNGRAWRQVRVPHVGGVNDVSAASAKDVWAAGDKATLHWSGRRWTKYAYVDPRSSIGGQFPSAISVKAINPRDAWLAGNVQKDAGGVNPWQGFVQRWNGKKWQLLHIPELGAGSLTTVGASARHDVWIAGDDAVDNLTQAIILRWNGRTWKRWIVAPSNPGWETSLQKVLALSGSDVWAVGYTWANGNGPGGRRPMALHWNGHGWARTPVPDEGAQLTDVVKAGGHLWASGYTTGGTPYALHWTGRRWTKAPVPRIAQGSFYGLAGIPGSGLWAVGSRYVGNDAYPLIARHR</sequence>
<dbReference type="EMBL" id="VCKW01000063">
    <property type="protein sequence ID" value="TMR01250.1"/>
    <property type="molecule type" value="Genomic_DNA"/>
</dbReference>
<dbReference type="OrthoDB" id="3454650at2"/>
<dbReference type="Proteomes" id="UP000309174">
    <property type="component" value="Unassembled WGS sequence"/>
</dbReference>
<proteinExistence type="predicted"/>
<organism evidence="1 2">
    <name type="scientific">Actinomadura soli</name>
    <dbReference type="NCBI Taxonomy" id="2508997"/>
    <lineage>
        <taxon>Bacteria</taxon>
        <taxon>Bacillati</taxon>
        <taxon>Actinomycetota</taxon>
        <taxon>Actinomycetes</taxon>
        <taxon>Streptosporangiales</taxon>
        <taxon>Thermomonosporaceae</taxon>
        <taxon>Actinomadura</taxon>
    </lineage>
</organism>
<protein>
    <submittedName>
        <fullName evidence="1">Uncharacterized protein</fullName>
    </submittedName>
</protein>
<evidence type="ECO:0000313" key="2">
    <source>
        <dbReference type="Proteomes" id="UP000309174"/>
    </source>
</evidence>
<name>A0A5C4JCA7_9ACTN</name>